<name>A0AAV9ILJ6_9RHOD</name>
<feature type="domain" description="Lipid desaturase" evidence="7">
    <location>
        <begin position="184"/>
        <end position="316"/>
    </location>
</feature>
<keyword evidence="3 6" id="KW-0812">Transmembrane</keyword>
<evidence type="ECO:0000256" key="6">
    <source>
        <dbReference type="SAM" id="Phobius"/>
    </source>
</evidence>
<evidence type="ECO:0000313" key="9">
    <source>
        <dbReference type="Proteomes" id="UP001300502"/>
    </source>
</evidence>
<dbReference type="Proteomes" id="UP001300502">
    <property type="component" value="Unassembled WGS sequence"/>
</dbReference>
<dbReference type="InterPro" id="IPR052864">
    <property type="entry name" value="Chloroplast_FAD_CarF"/>
</dbReference>
<feature type="transmembrane region" description="Helical" evidence="6">
    <location>
        <begin position="176"/>
        <end position="198"/>
    </location>
</feature>
<keyword evidence="9" id="KW-1185">Reference proteome</keyword>
<proteinExistence type="inferred from homology"/>
<sequence length="392" mass="46212">MSIFKFCSDFQHNFCFGYYTWDYSYRGLVPRRGFVCKSSWDKQLSKNKYGWRRKKNNKVCFATGRDAFSYPKRCVEEKEQVVSLETTFRVDSACNSSQKLENQRKDTNCTQVIIDGNIIFEDFDTLELLNRRNFVLSLKALSLSEKLVVVFADLISDYLVFDMLCRISSPMQAVELVLGALVAYFLSDLLSGLFNWAFANYLSASFRWFRNTLRYYQWHVERPEEIVQMNFFDNVYSHCLIIIPFLLTTAYFKNNLSLFVESVLVFLFACIAIWPELHKWSHMEEPNEPPPAIVRVLQQLGVILNAVDHKEHHHHHDSQVEAKDGRFSRNKYYVASTGYSIVSGHWNWILDSIEFYRKLEYVIYLLTGVEPRIWSQNPNLRKRFVRTSHAEK</sequence>
<feature type="transmembrane region" description="Helical" evidence="6">
    <location>
        <begin position="235"/>
        <end position="252"/>
    </location>
</feature>
<dbReference type="InterPro" id="IPR019547">
    <property type="entry name" value="Lipid_desat"/>
</dbReference>
<keyword evidence="4 6" id="KW-1133">Transmembrane helix</keyword>
<dbReference type="PANTHER" id="PTHR48140:SF1">
    <property type="entry name" value="FATTY ACID DESATURASE 4, CHLOROPLASTIC-RELATED"/>
    <property type="match status" value="1"/>
</dbReference>
<evidence type="ECO:0000313" key="8">
    <source>
        <dbReference type="EMBL" id="KAK4528214.1"/>
    </source>
</evidence>
<dbReference type="Pfam" id="PF10520">
    <property type="entry name" value="Lipid_desat"/>
    <property type="match status" value="2"/>
</dbReference>
<evidence type="ECO:0000256" key="1">
    <source>
        <dbReference type="ARBA" id="ARBA00004141"/>
    </source>
</evidence>
<evidence type="ECO:0000256" key="4">
    <source>
        <dbReference type="ARBA" id="ARBA00022989"/>
    </source>
</evidence>
<accession>A0AAV9ILJ6</accession>
<evidence type="ECO:0000256" key="5">
    <source>
        <dbReference type="ARBA" id="ARBA00023136"/>
    </source>
</evidence>
<comment type="similarity">
    <text evidence="2">Belongs to the fatty acid desaturase CarF family.</text>
</comment>
<comment type="subcellular location">
    <subcellularLocation>
        <location evidence="1">Membrane</location>
        <topology evidence="1">Multi-pass membrane protein</topology>
    </subcellularLocation>
</comment>
<dbReference type="EMBL" id="JANCYU010000061">
    <property type="protein sequence ID" value="KAK4528214.1"/>
    <property type="molecule type" value="Genomic_DNA"/>
</dbReference>
<comment type="caution">
    <text evidence="8">The sequence shown here is derived from an EMBL/GenBank/DDBJ whole genome shotgun (WGS) entry which is preliminary data.</text>
</comment>
<feature type="domain" description="Lipid desaturase" evidence="7">
    <location>
        <begin position="337"/>
        <end position="374"/>
    </location>
</feature>
<dbReference type="GO" id="GO:0016020">
    <property type="term" value="C:membrane"/>
    <property type="evidence" value="ECO:0007669"/>
    <property type="project" value="UniProtKB-SubCell"/>
</dbReference>
<feature type="transmembrane region" description="Helical" evidence="6">
    <location>
        <begin position="259"/>
        <end position="277"/>
    </location>
</feature>
<reference evidence="8 9" key="1">
    <citation type="submission" date="2022-07" db="EMBL/GenBank/DDBJ databases">
        <title>Genome-wide signatures of adaptation to extreme environments.</title>
        <authorList>
            <person name="Cho C.H."/>
            <person name="Yoon H.S."/>
        </authorList>
    </citation>
    <scope>NUCLEOTIDE SEQUENCE [LARGE SCALE GENOMIC DNA]</scope>
    <source>
        <strain evidence="8 9">108.79 E11</strain>
    </source>
</reference>
<organism evidence="8 9">
    <name type="scientific">Galdieria yellowstonensis</name>
    <dbReference type="NCBI Taxonomy" id="3028027"/>
    <lineage>
        <taxon>Eukaryota</taxon>
        <taxon>Rhodophyta</taxon>
        <taxon>Bangiophyceae</taxon>
        <taxon>Galdieriales</taxon>
        <taxon>Galdieriaceae</taxon>
        <taxon>Galdieria</taxon>
    </lineage>
</organism>
<evidence type="ECO:0000256" key="3">
    <source>
        <dbReference type="ARBA" id="ARBA00022692"/>
    </source>
</evidence>
<dbReference type="AlphaFoldDB" id="A0AAV9ILJ6"/>
<gene>
    <name evidence="8" type="ORF">GAYE_SCF53G6149</name>
</gene>
<evidence type="ECO:0000259" key="7">
    <source>
        <dbReference type="Pfam" id="PF10520"/>
    </source>
</evidence>
<evidence type="ECO:0000256" key="2">
    <source>
        <dbReference type="ARBA" id="ARBA00007620"/>
    </source>
</evidence>
<protein>
    <recommendedName>
        <fullName evidence="7">Lipid desaturase domain-containing protein</fullName>
    </recommendedName>
</protein>
<keyword evidence="5 6" id="KW-0472">Membrane</keyword>
<dbReference type="PANTHER" id="PTHR48140">
    <property type="entry name" value="FATTY ACID DESATURASE 4, CHLOROPLASTIC-RELATED"/>
    <property type="match status" value="1"/>
</dbReference>